<gene>
    <name evidence="2" type="ORF">LOD99_14472</name>
</gene>
<proteinExistence type="predicted"/>
<keyword evidence="3" id="KW-1185">Reference proteome</keyword>
<sequence>MGKVGEEGDAALVWPSSENIYLPKKYGCQSCFFTCDDLCVITEHVEKHVLAVRQQAPQDRYHPVYDLAVNIVPYHRYKYTESDHPPIYPSSSPTLSLPRVKQQARARINEVSKEIDTLKLGRGADAKTSVTQQKFEESLNMSPSSSRASSPSTVTAAYSHYHRNH</sequence>
<dbReference type="AlphaFoldDB" id="A0AAV7KE90"/>
<evidence type="ECO:0000313" key="2">
    <source>
        <dbReference type="EMBL" id="KAI6659548.1"/>
    </source>
</evidence>
<organism evidence="2 3">
    <name type="scientific">Oopsacas minuta</name>
    <dbReference type="NCBI Taxonomy" id="111878"/>
    <lineage>
        <taxon>Eukaryota</taxon>
        <taxon>Metazoa</taxon>
        <taxon>Porifera</taxon>
        <taxon>Hexactinellida</taxon>
        <taxon>Hexasterophora</taxon>
        <taxon>Lyssacinosida</taxon>
        <taxon>Leucopsacidae</taxon>
        <taxon>Oopsacas</taxon>
    </lineage>
</organism>
<dbReference type="Proteomes" id="UP001165289">
    <property type="component" value="Unassembled WGS sequence"/>
</dbReference>
<evidence type="ECO:0000313" key="3">
    <source>
        <dbReference type="Proteomes" id="UP001165289"/>
    </source>
</evidence>
<evidence type="ECO:0000256" key="1">
    <source>
        <dbReference type="SAM" id="MobiDB-lite"/>
    </source>
</evidence>
<feature type="compositionally biased region" description="Low complexity" evidence="1">
    <location>
        <begin position="142"/>
        <end position="152"/>
    </location>
</feature>
<protein>
    <submittedName>
        <fullName evidence="2">Uncharacterized protein</fullName>
    </submittedName>
</protein>
<dbReference type="EMBL" id="JAKMXF010000055">
    <property type="protein sequence ID" value="KAI6659548.1"/>
    <property type="molecule type" value="Genomic_DNA"/>
</dbReference>
<name>A0AAV7KE90_9METZ</name>
<reference evidence="2 3" key="1">
    <citation type="journal article" date="2023" name="BMC Biol.">
        <title>The compact genome of the sponge Oopsacas minuta (Hexactinellida) is lacking key metazoan core genes.</title>
        <authorList>
            <person name="Santini S."/>
            <person name="Schenkelaars Q."/>
            <person name="Jourda C."/>
            <person name="Duchesne M."/>
            <person name="Belahbib H."/>
            <person name="Rocher C."/>
            <person name="Selva M."/>
            <person name="Riesgo A."/>
            <person name="Vervoort M."/>
            <person name="Leys S.P."/>
            <person name="Kodjabachian L."/>
            <person name="Le Bivic A."/>
            <person name="Borchiellini C."/>
            <person name="Claverie J.M."/>
            <person name="Renard E."/>
        </authorList>
    </citation>
    <scope>NUCLEOTIDE SEQUENCE [LARGE SCALE GENOMIC DNA]</scope>
    <source>
        <strain evidence="2">SPO-2</strain>
    </source>
</reference>
<comment type="caution">
    <text evidence="2">The sequence shown here is derived from an EMBL/GenBank/DDBJ whole genome shotgun (WGS) entry which is preliminary data.</text>
</comment>
<accession>A0AAV7KE90</accession>
<feature type="region of interest" description="Disordered" evidence="1">
    <location>
        <begin position="135"/>
        <end position="165"/>
    </location>
</feature>